<keyword evidence="4 5" id="KW-0472">Membrane</keyword>
<sequence>MKANYIESSNIKILKIFLLISCLYGTTDYCIPEEFTKYYKSLYGSKYIFLTNICLYLTVICLLMGILVRHFSVRYIKNFYKNSVCVLLPLNGLVTILFWSLYTIDPTLIRDKDFYDRNVRINIFTDICVHFFPFISLLIETNDIIIQKQRYHLIFYVFFTFFYYMLCLYYSNLNNMWVYPLLGKLSTFNRVVLFGCSTLLAMGLYELTMYCLLK</sequence>
<dbReference type="PANTHER" id="PTHR10989:SF16">
    <property type="entry name" value="AT02829P-RELATED"/>
    <property type="match status" value="1"/>
</dbReference>
<dbReference type="InParanoid" id="C4VAT0"/>
<comment type="subcellular location">
    <subcellularLocation>
        <location evidence="1">Endomembrane system</location>
        <topology evidence="1">Multi-pass membrane protein</topology>
    </subcellularLocation>
</comment>
<evidence type="ECO:0008006" key="8">
    <source>
        <dbReference type="Google" id="ProtNLM"/>
    </source>
</evidence>
<feature type="transmembrane region" description="Helical" evidence="5">
    <location>
        <begin position="12"/>
        <end position="27"/>
    </location>
</feature>
<dbReference type="PANTHER" id="PTHR10989">
    <property type="entry name" value="ANDROGEN-INDUCED PROTEIN 1-RELATED"/>
    <property type="match status" value="1"/>
</dbReference>
<gene>
    <name evidence="6" type="ORF">NCER_101805</name>
</gene>
<dbReference type="OrthoDB" id="2190919at2759"/>
<keyword evidence="3 5" id="KW-1133">Transmembrane helix</keyword>
<dbReference type="VEuPathDB" id="MicrosporidiaDB:NCER_101805"/>
<dbReference type="FunCoup" id="C4VAT0">
    <property type="interactions" value="29"/>
</dbReference>
<evidence type="ECO:0000256" key="3">
    <source>
        <dbReference type="ARBA" id="ARBA00022989"/>
    </source>
</evidence>
<name>C4VAT0_VAIC1</name>
<reference evidence="7" key="1">
    <citation type="journal article" date="2009" name="PLoS Pathog.">
        <title>Genomic analyses of the microsporidian Nosema ceranae, an emergent pathogen of honey bees.</title>
        <authorList>
            <person name="Cornman R.S."/>
            <person name="Chen Y.P."/>
            <person name="Schatz M.C."/>
            <person name="Street C."/>
            <person name="Zhao Y."/>
            <person name="Desany B."/>
            <person name="Egholm M."/>
            <person name="Hutchison S."/>
            <person name="Pettis J.S."/>
            <person name="Lipkin W.I."/>
            <person name="Evans J.D."/>
        </authorList>
    </citation>
    <scope>NUCLEOTIDE SEQUENCE [LARGE SCALE GENOMIC DNA]</scope>
    <source>
        <strain evidence="7">BRL01</strain>
    </source>
</reference>
<feature type="transmembrane region" description="Helical" evidence="5">
    <location>
        <begin position="191"/>
        <end position="213"/>
    </location>
</feature>
<evidence type="ECO:0000256" key="2">
    <source>
        <dbReference type="ARBA" id="ARBA00022692"/>
    </source>
</evidence>
<dbReference type="GO" id="GO:0012505">
    <property type="term" value="C:endomembrane system"/>
    <property type="evidence" value="ECO:0007669"/>
    <property type="project" value="UniProtKB-SubCell"/>
</dbReference>
<feature type="transmembrane region" description="Helical" evidence="5">
    <location>
        <begin position="79"/>
        <end position="101"/>
    </location>
</feature>
<feature type="transmembrane region" description="Helical" evidence="5">
    <location>
        <begin position="121"/>
        <end position="139"/>
    </location>
</feature>
<evidence type="ECO:0000313" key="7">
    <source>
        <dbReference type="Proteomes" id="UP000009082"/>
    </source>
</evidence>
<dbReference type="GO" id="GO:0016020">
    <property type="term" value="C:membrane"/>
    <property type="evidence" value="ECO:0007669"/>
    <property type="project" value="InterPro"/>
</dbReference>
<evidence type="ECO:0000256" key="5">
    <source>
        <dbReference type="SAM" id="Phobius"/>
    </source>
</evidence>
<dbReference type="Pfam" id="PF04750">
    <property type="entry name" value="Far-17a_AIG1"/>
    <property type="match status" value="1"/>
</dbReference>
<proteinExistence type="predicted"/>
<dbReference type="OMA" id="SITFWFF"/>
<evidence type="ECO:0000256" key="4">
    <source>
        <dbReference type="ARBA" id="ARBA00023136"/>
    </source>
</evidence>
<dbReference type="Proteomes" id="UP000009082">
    <property type="component" value="Unassembled WGS sequence"/>
</dbReference>
<evidence type="ECO:0000256" key="1">
    <source>
        <dbReference type="ARBA" id="ARBA00004127"/>
    </source>
</evidence>
<keyword evidence="2 5" id="KW-0812">Transmembrane</keyword>
<feature type="transmembrane region" description="Helical" evidence="5">
    <location>
        <begin position="47"/>
        <end position="67"/>
    </location>
</feature>
<organism evidence="7">
    <name type="scientific">Vairimorpha ceranae (strain BRL01)</name>
    <name type="common">Microsporidian parasite</name>
    <name type="synonym">Nosema ceranae</name>
    <dbReference type="NCBI Taxonomy" id="578460"/>
    <lineage>
        <taxon>Eukaryota</taxon>
        <taxon>Fungi</taxon>
        <taxon>Fungi incertae sedis</taxon>
        <taxon>Microsporidia</taxon>
        <taxon>Nosematidae</taxon>
        <taxon>Vairimorpha</taxon>
    </lineage>
</organism>
<feature type="transmembrane region" description="Helical" evidence="5">
    <location>
        <begin position="151"/>
        <end position="171"/>
    </location>
</feature>
<dbReference type="AlphaFoldDB" id="C4VAT0"/>
<dbReference type="InterPro" id="IPR006838">
    <property type="entry name" value="ADTRP_AIG1"/>
</dbReference>
<accession>C4VAT0</accession>
<protein>
    <recommendedName>
        <fullName evidence="8">Integral membrane protein</fullName>
    </recommendedName>
</protein>
<dbReference type="KEGG" id="nce:NCER_101805"/>
<dbReference type="EMBL" id="ACOL01000289">
    <property type="protein sequence ID" value="EEQ81674.1"/>
    <property type="molecule type" value="Genomic_DNA"/>
</dbReference>
<dbReference type="HOGENOM" id="CLU_103036_0_0_1"/>
<evidence type="ECO:0000313" key="6">
    <source>
        <dbReference type="EMBL" id="EEQ81674.1"/>
    </source>
</evidence>